<evidence type="ECO:0000313" key="1">
    <source>
        <dbReference type="EMBL" id="WOH08329.1"/>
    </source>
</evidence>
<reference evidence="1" key="1">
    <citation type="journal article" date="2016" name="Nat. Genet.">
        <title>A high-quality carrot genome assembly provides new insights into carotenoid accumulation and asterid genome evolution.</title>
        <authorList>
            <person name="Iorizzo M."/>
            <person name="Ellison S."/>
            <person name="Senalik D."/>
            <person name="Zeng P."/>
            <person name="Satapoomin P."/>
            <person name="Huang J."/>
            <person name="Bowman M."/>
            <person name="Iovene M."/>
            <person name="Sanseverino W."/>
            <person name="Cavagnaro P."/>
            <person name="Yildiz M."/>
            <person name="Macko-Podgorni A."/>
            <person name="Moranska E."/>
            <person name="Grzebelus E."/>
            <person name="Grzebelus D."/>
            <person name="Ashrafi H."/>
            <person name="Zheng Z."/>
            <person name="Cheng S."/>
            <person name="Spooner D."/>
            <person name="Van Deynze A."/>
            <person name="Simon P."/>
        </authorList>
    </citation>
    <scope>NUCLEOTIDE SEQUENCE</scope>
    <source>
        <tissue evidence="1">Leaf</tissue>
    </source>
</reference>
<dbReference type="EMBL" id="CP093349">
    <property type="protein sequence ID" value="WOH08329.1"/>
    <property type="molecule type" value="Genomic_DNA"/>
</dbReference>
<name>A0A161Y568_DAUCS</name>
<reference evidence="1" key="2">
    <citation type="submission" date="2022-03" db="EMBL/GenBank/DDBJ databases">
        <title>Draft title - Genomic analysis of global carrot germplasm unveils the trajectory of domestication and the origin of high carotenoid orange carrot.</title>
        <authorList>
            <person name="Iorizzo M."/>
            <person name="Ellison S."/>
            <person name="Senalik D."/>
            <person name="Macko-Podgorni A."/>
            <person name="Grzebelus D."/>
            <person name="Bostan H."/>
            <person name="Rolling W."/>
            <person name="Curaba J."/>
            <person name="Simon P."/>
        </authorList>
    </citation>
    <scope>NUCLEOTIDE SEQUENCE</scope>
    <source>
        <tissue evidence="1">Leaf</tissue>
    </source>
</reference>
<proteinExistence type="predicted"/>
<dbReference type="Gramene" id="KZM87389">
    <property type="protein sequence ID" value="KZM87389"/>
    <property type="gene ID" value="DCAR_024523"/>
</dbReference>
<keyword evidence="2" id="KW-1185">Reference proteome</keyword>
<protein>
    <submittedName>
        <fullName evidence="1">Uncharacterized protein</fullName>
    </submittedName>
</protein>
<accession>A0A161Y568</accession>
<dbReference type="Proteomes" id="UP000077755">
    <property type="component" value="Chromosome 7"/>
</dbReference>
<dbReference type="AlphaFoldDB" id="A0A161Y568"/>
<organism evidence="1 2">
    <name type="scientific">Daucus carota subsp. sativus</name>
    <name type="common">Carrot</name>
    <dbReference type="NCBI Taxonomy" id="79200"/>
    <lineage>
        <taxon>Eukaryota</taxon>
        <taxon>Viridiplantae</taxon>
        <taxon>Streptophyta</taxon>
        <taxon>Embryophyta</taxon>
        <taxon>Tracheophyta</taxon>
        <taxon>Spermatophyta</taxon>
        <taxon>Magnoliopsida</taxon>
        <taxon>eudicotyledons</taxon>
        <taxon>Gunneridae</taxon>
        <taxon>Pentapetalae</taxon>
        <taxon>asterids</taxon>
        <taxon>campanulids</taxon>
        <taxon>Apiales</taxon>
        <taxon>Apiaceae</taxon>
        <taxon>Apioideae</taxon>
        <taxon>Scandiceae</taxon>
        <taxon>Daucinae</taxon>
        <taxon>Daucus</taxon>
        <taxon>Daucus sect. Daucus</taxon>
    </lineage>
</organism>
<evidence type="ECO:0000313" key="2">
    <source>
        <dbReference type="Proteomes" id="UP000077755"/>
    </source>
</evidence>
<gene>
    <name evidence="1" type="ORF">DCAR_0727767</name>
</gene>
<sequence length="72" mass="7378">MAVNFSAAVLVACLAILALSAAATRKDTTTNIRWMDMGPAPVPRPDDSGAILTSVPSMVAVIVASFASTLMV</sequence>